<evidence type="ECO:0000256" key="3">
    <source>
        <dbReference type="ARBA" id="ARBA00022722"/>
    </source>
</evidence>
<dbReference type="Proteomes" id="UP000717634">
    <property type="component" value="Unassembled WGS sequence"/>
</dbReference>
<gene>
    <name evidence="9" type="ORF">HBN54_002626</name>
</gene>
<comment type="caution">
    <text evidence="9">The sequence shown here is derived from an EMBL/GenBank/DDBJ whole genome shotgun (WGS) entry which is preliminary data.</text>
</comment>
<evidence type="ECO:0000256" key="1">
    <source>
        <dbReference type="ARBA" id="ARBA00001946"/>
    </source>
</evidence>
<dbReference type="InterPro" id="IPR050556">
    <property type="entry name" value="Type_II_TA_system_RNase"/>
</dbReference>
<evidence type="ECO:0000313" key="10">
    <source>
        <dbReference type="Proteomes" id="UP000717634"/>
    </source>
</evidence>
<reference evidence="9 10" key="1">
    <citation type="submission" date="2020-03" db="EMBL/GenBank/DDBJ databases">
        <title>Genomic Encyclopedia of Type Strains, Phase IV (KMG-V): Genome sequencing to study the core and pangenomes of soil and plant-associated prokaryotes.</title>
        <authorList>
            <person name="Whitman W."/>
        </authorList>
    </citation>
    <scope>NUCLEOTIDE SEQUENCE [LARGE SCALE GENOMIC DNA]</scope>
    <source>
        <strain evidence="9 10">1B</strain>
    </source>
</reference>
<comment type="similarity">
    <text evidence="7">Belongs to the PINc/VapC protein family.</text>
</comment>
<dbReference type="SUPFAM" id="SSF88723">
    <property type="entry name" value="PIN domain-like"/>
    <property type="match status" value="1"/>
</dbReference>
<dbReference type="GO" id="GO:0004519">
    <property type="term" value="F:endonuclease activity"/>
    <property type="evidence" value="ECO:0007669"/>
    <property type="project" value="UniProtKB-KW"/>
</dbReference>
<dbReference type="RefSeq" id="WP_168673641.1">
    <property type="nucleotide sequence ID" value="NZ_JAAVTK010000007.1"/>
</dbReference>
<keyword evidence="10" id="KW-1185">Reference proteome</keyword>
<proteinExistence type="inferred from homology"/>
<keyword evidence="9" id="KW-0255">Endonuclease</keyword>
<dbReference type="EMBL" id="JAAVTK010000007">
    <property type="protein sequence ID" value="NKI90027.1"/>
    <property type="molecule type" value="Genomic_DNA"/>
</dbReference>
<dbReference type="InterPro" id="IPR029060">
    <property type="entry name" value="PIN-like_dom_sf"/>
</dbReference>
<keyword evidence="6" id="KW-0460">Magnesium</keyword>
<dbReference type="GO" id="GO:0016787">
    <property type="term" value="F:hydrolase activity"/>
    <property type="evidence" value="ECO:0007669"/>
    <property type="project" value="UniProtKB-KW"/>
</dbReference>
<dbReference type="InterPro" id="IPR002716">
    <property type="entry name" value="PIN_dom"/>
</dbReference>
<accession>A0ABX1HII8</accession>
<keyword evidence="4" id="KW-0479">Metal-binding</keyword>
<keyword evidence="5 9" id="KW-0378">Hydrolase</keyword>
<evidence type="ECO:0000313" key="9">
    <source>
        <dbReference type="EMBL" id="NKI90027.1"/>
    </source>
</evidence>
<dbReference type="PANTHER" id="PTHR33653">
    <property type="entry name" value="RIBONUCLEASE VAPC2"/>
    <property type="match status" value="1"/>
</dbReference>
<evidence type="ECO:0000259" key="8">
    <source>
        <dbReference type="Pfam" id="PF01850"/>
    </source>
</evidence>
<keyword evidence="3" id="KW-0540">Nuclease</keyword>
<evidence type="ECO:0000256" key="7">
    <source>
        <dbReference type="ARBA" id="ARBA00038093"/>
    </source>
</evidence>
<evidence type="ECO:0000256" key="5">
    <source>
        <dbReference type="ARBA" id="ARBA00022801"/>
    </source>
</evidence>
<dbReference type="PANTHER" id="PTHR33653:SF1">
    <property type="entry name" value="RIBONUCLEASE VAPC2"/>
    <property type="match status" value="1"/>
</dbReference>
<keyword evidence="2" id="KW-1277">Toxin-antitoxin system</keyword>
<dbReference type="EC" id="3.1.-.-" evidence="9"/>
<feature type="domain" description="PIN" evidence="8">
    <location>
        <begin position="4"/>
        <end position="129"/>
    </location>
</feature>
<evidence type="ECO:0000256" key="6">
    <source>
        <dbReference type="ARBA" id="ARBA00022842"/>
    </source>
</evidence>
<dbReference type="Pfam" id="PF01850">
    <property type="entry name" value="PIN"/>
    <property type="match status" value="1"/>
</dbReference>
<evidence type="ECO:0000256" key="4">
    <source>
        <dbReference type="ARBA" id="ARBA00022723"/>
    </source>
</evidence>
<protein>
    <submittedName>
        <fullName evidence="9">tRNA(fMet)-specific endonuclease VapC</fullName>
        <ecNumber evidence="9">3.1.-.-</ecNumber>
    </submittedName>
</protein>
<dbReference type="Gene3D" id="3.40.50.1010">
    <property type="entry name" value="5'-nuclease"/>
    <property type="match status" value="1"/>
</dbReference>
<name>A0ABX1HII8_9BACT</name>
<sequence length="156" mass="17662">MSRYLLDTNICVHYLKAEHDLENKVLAVGLHNCFISELTIAEMLYGLAKCDPTYAVQQRQHIGQLRRLFNTRVLPIADAFDLYGPEKVKLLDKVKRGEIGKFPGEFDVLIGCTALAHNLILVTRNTRDFAPLTGLSLEDWINDSPLPPAAPLRQYR</sequence>
<comment type="cofactor">
    <cofactor evidence="1">
        <name>Mg(2+)</name>
        <dbReference type="ChEBI" id="CHEBI:18420"/>
    </cofactor>
</comment>
<evidence type="ECO:0000256" key="2">
    <source>
        <dbReference type="ARBA" id="ARBA00022649"/>
    </source>
</evidence>
<organism evidence="9 10">
    <name type="scientific">Hymenobacter artigasi</name>
    <dbReference type="NCBI Taxonomy" id="2719616"/>
    <lineage>
        <taxon>Bacteria</taxon>
        <taxon>Pseudomonadati</taxon>
        <taxon>Bacteroidota</taxon>
        <taxon>Cytophagia</taxon>
        <taxon>Cytophagales</taxon>
        <taxon>Hymenobacteraceae</taxon>
        <taxon>Hymenobacter</taxon>
    </lineage>
</organism>